<evidence type="ECO:0000313" key="4">
    <source>
        <dbReference type="WBParaSite" id="DME_0000597201-mRNA-1"/>
    </source>
</evidence>
<dbReference type="Proteomes" id="UP000274756">
    <property type="component" value="Unassembled WGS sequence"/>
</dbReference>
<keyword evidence="3" id="KW-1185">Reference proteome</keyword>
<proteinExistence type="predicted"/>
<organism evidence="2 4">
    <name type="scientific">Dracunculus medinensis</name>
    <name type="common">Guinea worm</name>
    <dbReference type="NCBI Taxonomy" id="318479"/>
    <lineage>
        <taxon>Eukaryota</taxon>
        <taxon>Metazoa</taxon>
        <taxon>Ecdysozoa</taxon>
        <taxon>Nematoda</taxon>
        <taxon>Chromadorea</taxon>
        <taxon>Rhabditida</taxon>
        <taxon>Spirurina</taxon>
        <taxon>Dracunculoidea</taxon>
        <taxon>Dracunculidae</taxon>
        <taxon>Dracunculus</taxon>
    </lineage>
</organism>
<dbReference type="EMBL" id="UYYG01000010">
    <property type="protein sequence ID" value="VDN50938.1"/>
    <property type="molecule type" value="Genomic_DNA"/>
</dbReference>
<reference evidence="4" key="1">
    <citation type="submission" date="2016-04" db="UniProtKB">
        <authorList>
            <consortium name="WormBaseParasite"/>
        </authorList>
    </citation>
    <scope>IDENTIFICATION</scope>
</reference>
<accession>A0A158Q4X6</accession>
<reference evidence="1 3" key="2">
    <citation type="submission" date="2018-11" db="EMBL/GenBank/DDBJ databases">
        <authorList>
            <consortium name="Pathogen Informatics"/>
        </authorList>
    </citation>
    <scope>NUCLEOTIDE SEQUENCE [LARGE SCALE GENOMIC DNA]</scope>
</reference>
<gene>
    <name evidence="1" type="ORF">DME_LOCUS911</name>
</gene>
<evidence type="ECO:0000313" key="2">
    <source>
        <dbReference type="Proteomes" id="UP000038040"/>
    </source>
</evidence>
<dbReference type="Proteomes" id="UP000038040">
    <property type="component" value="Unplaced"/>
</dbReference>
<dbReference type="WBParaSite" id="DME_0000597201-mRNA-1">
    <property type="protein sequence ID" value="DME_0000597201-mRNA-1"/>
    <property type="gene ID" value="DME_0000597201"/>
</dbReference>
<dbReference type="InterPro" id="IPR011992">
    <property type="entry name" value="EF-hand-dom_pair"/>
</dbReference>
<evidence type="ECO:0000313" key="1">
    <source>
        <dbReference type="EMBL" id="VDN50938.1"/>
    </source>
</evidence>
<name>A0A158Q4X6_DRAME</name>
<sequence>MVNENNSSNIDFFDSMRKIFDSVDLNRSGFAPYERLCAKCEDRHFSPQFPPSFFTFVRRFCLPNGCITFESFITAAYQSFTEQNSHNHDVEKRKFGPKMGLIGLDWKTVHNNQSAVTSKNALEN</sequence>
<protein>
    <submittedName>
        <fullName evidence="4">EF-hand domain-containing protein</fullName>
    </submittedName>
</protein>
<dbReference type="AlphaFoldDB" id="A0A158Q4X6"/>
<evidence type="ECO:0000313" key="3">
    <source>
        <dbReference type="Proteomes" id="UP000274756"/>
    </source>
</evidence>
<dbReference type="SUPFAM" id="SSF47473">
    <property type="entry name" value="EF-hand"/>
    <property type="match status" value="1"/>
</dbReference>